<dbReference type="AlphaFoldDB" id="A0A225DIH6"/>
<keyword evidence="2" id="KW-1185">Reference proteome</keyword>
<gene>
    <name evidence="1" type="ORF">FRUB_07498</name>
</gene>
<protein>
    <submittedName>
        <fullName evidence="1">Uncharacterized protein</fullName>
    </submittedName>
</protein>
<evidence type="ECO:0000313" key="2">
    <source>
        <dbReference type="Proteomes" id="UP000214646"/>
    </source>
</evidence>
<evidence type="ECO:0000313" key="1">
    <source>
        <dbReference type="EMBL" id="OWK38378.1"/>
    </source>
</evidence>
<organism evidence="1 2">
    <name type="scientific">Fimbriiglobus ruber</name>
    <dbReference type="NCBI Taxonomy" id="1908690"/>
    <lineage>
        <taxon>Bacteria</taxon>
        <taxon>Pseudomonadati</taxon>
        <taxon>Planctomycetota</taxon>
        <taxon>Planctomycetia</taxon>
        <taxon>Gemmatales</taxon>
        <taxon>Gemmataceae</taxon>
        <taxon>Fimbriiglobus</taxon>
    </lineage>
</organism>
<sequence>MHGQISERRELSRFAKTGLEKPIAASLQCVRFGTVPAGSGPHSNGQH</sequence>
<accession>A0A225DIH6</accession>
<proteinExistence type="predicted"/>
<dbReference type="Proteomes" id="UP000214646">
    <property type="component" value="Unassembled WGS sequence"/>
</dbReference>
<dbReference type="EMBL" id="NIDE01000014">
    <property type="protein sequence ID" value="OWK38378.1"/>
    <property type="molecule type" value="Genomic_DNA"/>
</dbReference>
<comment type="caution">
    <text evidence="1">The sequence shown here is derived from an EMBL/GenBank/DDBJ whole genome shotgun (WGS) entry which is preliminary data.</text>
</comment>
<reference evidence="2" key="1">
    <citation type="submission" date="2017-06" db="EMBL/GenBank/DDBJ databases">
        <title>Genome analysis of Fimbriiglobus ruber SP5, the first member of the order Planctomycetales with confirmed chitinolytic capability.</title>
        <authorList>
            <person name="Ravin N.V."/>
            <person name="Rakitin A.L."/>
            <person name="Ivanova A.A."/>
            <person name="Beletsky A.V."/>
            <person name="Kulichevskaya I.S."/>
            <person name="Mardanov A.V."/>
            <person name="Dedysh S.N."/>
        </authorList>
    </citation>
    <scope>NUCLEOTIDE SEQUENCE [LARGE SCALE GENOMIC DNA]</scope>
    <source>
        <strain evidence="2">SP5</strain>
    </source>
</reference>
<name>A0A225DIH6_9BACT</name>